<accession>A0A830FRP4</accession>
<name>A0A830FRP4_HALAR</name>
<evidence type="ECO:0000313" key="1">
    <source>
        <dbReference type="EMBL" id="GGM50651.1"/>
    </source>
</evidence>
<protein>
    <submittedName>
        <fullName evidence="1">Uncharacterized protein</fullName>
    </submittedName>
</protein>
<reference evidence="1" key="2">
    <citation type="submission" date="2020-09" db="EMBL/GenBank/DDBJ databases">
        <authorList>
            <person name="Sun Q."/>
            <person name="Ohkuma M."/>
        </authorList>
    </citation>
    <scope>NUCLEOTIDE SEQUENCE</scope>
    <source>
        <strain evidence="1">JCM 15759</strain>
    </source>
</reference>
<reference evidence="1" key="1">
    <citation type="journal article" date="2014" name="Int. J. Syst. Evol. Microbiol.">
        <title>Complete genome sequence of Corynebacterium casei LMG S-19264T (=DSM 44701T), isolated from a smear-ripened cheese.</title>
        <authorList>
            <consortium name="US DOE Joint Genome Institute (JGI-PGF)"/>
            <person name="Walter F."/>
            <person name="Albersmeier A."/>
            <person name="Kalinowski J."/>
            <person name="Ruckert C."/>
        </authorList>
    </citation>
    <scope>NUCLEOTIDE SEQUENCE</scope>
    <source>
        <strain evidence="1">JCM 15759</strain>
    </source>
</reference>
<dbReference type="EMBL" id="BMON01000005">
    <property type="protein sequence ID" value="GGM50651.1"/>
    <property type="molecule type" value="Genomic_DNA"/>
</dbReference>
<dbReference type="AlphaFoldDB" id="A0A830FRP4"/>
<proteinExistence type="predicted"/>
<comment type="caution">
    <text evidence="1">The sequence shown here is derived from an EMBL/GenBank/DDBJ whole genome shotgun (WGS) entry which is preliminary data.</text>
</comment>
<gene>
    <name evidence="1" type="ORF">GCM10009006_34760</name>
</gene>
<evidence type="ECO:0000313" key="2">
    <source>
        <dbReference type="Proteomes" id="UP000656367"/>
    </source>
</evidence>
<organism evidence="1 2">
    <name type="scientific">Haloarcula argentinensis</name>
    <dbReference type="NCBI Taxonomy" id="43776"/>
    <lineage>
        <taxon>Archaea</taxon>
        <taxon>Methanobacteriati</taxon>
        <taxon>Methanobacteriota</taxon>
        <taxon>Stenosarchaea group</taxon>
        <taxon>Halobacteria</taxon>
        <taxon>Halobacteriales</taxon>
        <taxon>Haloarculaceae</taxon>
        <taxon>Haloarcula</taxon>
    </lineage>
</organism>
<dbReference type="Proteomes" id="UP000656367">
    <property type="component" value="Unassembled WGS sequence"/>
</dbReference>
<sequence length="284" mass="32074">MKLIYPGIKYRLQMADGIGMAAVRIGTSLASSRQTASEIDSKLNEQIAGKSWSISNYRGGQTTITINSITVRPKFSPRKVNAGVQEAEGENLFTEYENERRSATLFERLSAIVQNKWITVVRLEIDGGNAEMLRPPGLSLKYVTSREAVRFNSHPEVGVEEMFSVPAIRVVQPHDMGADKLEMKLPYEGSFGEYRRRISNSIDILKSIQAEPDLYVTRYLLELHHSSHHHSEGDEFEWANSEQVRKLGSFLIGEPVDLEALADHLDDMKRELQEKPLDPDSKTQ</sequence>